<reference evidence="2 3" key="1">
    <citation type="submission" date="2019-02" db="EMBL/GenBank/DDBJ databases">
        <title>Genome sequencing of the rare red list fungi Dentipellis fragilis.</title>
        <authorList>
            <person name="Buettner E."/>
            <person name="Kellner H."/>
        </authorList>
    </citation>
    <scope>NUCLEOTIDE SEQUENCE [LARGE SCALE GENOMIC DNA]</scope>
    <source>
        <strain evidence="2 3">DSM 105465</strain>
    </source>
</reference>
<evidence type="ECO:0000313" key="2">
    <source>
        <dbReference type="EMBL" id="TFY50492.1"/>
    </source>
</evidence>
<feature type="compositionally biased region" description="Basic and acidic residues" evidence="1">
    <location>
        <begin position="132"/>
        <end position="142"/>
    </location>
</feature>
<feature type="compositionally biased region" description="Acidic residues" evidence="1">
    <location>
        <begin position="71"/>
        <end position="80"/>
    </location>
</feature>
<keyword evidence="3" id="KW-1185">Reference proteome</keyword>
<evidence type="ECO:0000256" key="1">
    <source>
        <dbReference type="SAM" id="MobiDB-lite"/>
    </source>
</evidence>
<sequence length="151" mass="16978">MPQKTHANHARAQNLAKRHPASLHAAPTAADVAQPASVPNPEGNTPAELPADSDSDSRMDGEMEGWFIGDQEQDDEEDMNEGTLAQFTETLQRGLEKAIEEDRRARELGKKRRGTHYTGCSQQTKERRQRQKREEANNDRVHGRTQSSLHQ</sequence>
<feature type="region of interest" description="Disordered" evidence="1">
    <location>
        <begin position="1"/>
        <end position="151"/>
    </location>
</feature>
<gene>
    <name evidence="2" type="ORF">EVG20_g11485</name>
</gene>
<protein>
    <submittedName>
        <fullName evidence="2">Uncharacterized protein</fullName>
    </submittedName>
</protein>
<dbReference type="AlphaFoldDB" id="A0A4Y9XLA8"/>
<dbReference type="EMBL" id="SEOQ01001809">
    <property type="protein sequence ID" value="TFY50492.1"/>
    <property type="molecule type" value="Genomic_DNA"/>
</dbReference>
<dbReference type="Proteomes" id="UP000298327">
    <property type="component" value="Unassembled WGS sequence"/>
</dbReference>
<feature type="compositionally biased region" description="Low complexity" evidence="1">
    <location>
        <begin position="25"/>
        <end position="36"/>
    </location>
</feature>
<proteinExistence type="predicted"/>
<organism evidence="2 3">
    <name type="scientific">Dentipellis fragilis</name>
    <dbReference type="NCBI Taxonomy" id="205917"/>
    <lineage>
        <taxon>Eukaryota</taxon>
        <taxon>Fungi</taxon>
        <taxon>Dikarya</taxon>
        <taxon>Basidiomycota</taxon>
        <taxon>Agaricomycotina</taxon>
        <taxon>Agaricomycetes</taxon>
        <taxon>Russulales</taxon>
        <taxon>Hericiaceae</taxon>
        <taxon>Dentipellis</taxon>
    </lineage>
</organism>
<evidence type="ECO:0000313" key="3">
    <source>
        <dbReference type="Proteomes" id="UP000298327"/>
    </source>
</evidence>
<feature type="compositionally biased region" description="Basic and acidic residues" evidence="1">
    <location>
        <begin position="94"/>
        <end position="108"/>
    </location>
</feature>
<name>A0A4Y9XLA8_9AGAM</name>
<comment type="caution">
    <text evidence="2">The sequence shown here is derived from an EMBL/GenBank/DDBJ whole genome shotgun (WGS) entry which is preliminary data.</text>
</comment>
<accession>A0A4Y9XLA8</accession>